<evidence type="ECO:0000256" key="7">
    <source>
        <dbReference type="RuleBase" id="RU363032"/>
    </source>
</evidence>
<comment type="caution">
    <text evidence="9">The sequence shown here is derived from an EMBL/GenBank/DDBJ whole genome shotgun (WGS) entry which is preliminary data.</text>
</comment>
<dbReference type="EMBL" id="SKFG01000034">
    <property type="protein sequence ID" value="TCZ73215.1"/>
    <property type="molecule type" value="Genomic_DNA"/>
</dbReference>
<gene>
    <name evidence="9" type="ORF">E0485_21455</name>
</gene>
<evidence type="ECO:0000256" key="1">
    <source>
        <dbReference type="ARBA" id="ARBA00004651"/>
    </source>
</evidence>
<feature type="transmembrane region" description="Helical" evidence="7">
    <location>
        <begin position="139"/>
        <end position="159"/>
    </location>
</feature>
<dbReference type="GO" id="GO:0055085">
    <property type="term" value="P:transmembrane transport"/>
    <property type="evidence" value="ECO:0007669"/>
    <property type="project" value="InterPro"/>
</dbReference>
<evidence type="ECO:0000313" key="10">
    <source>
        <dbReference type="Proteomes" id="UP000295418"/>
    </source>
</evidence>
<dbReference type="AlphaFoldDB" id="A0A4R4E6B1"/>
<evidence type="ECO:0000256" key="3">
    <source>
        <dbReference type="ARBA" id="ARBA00022475"/>
    </source>
</evidence>
<keyword evidence="3" id="KW-1003">Cell membrane</keyword>
<dbReference type="PROSITE" id="PS50928">
    <property type="entry name" value="ABC_TM1"/>
    <property type="match status" value="1"/>
</dbReference>
<evidence type="ECO:0000256" key="4">
    <source>
        <dbReference type="ARBA" id="ARBA00022692"/>
    </source>
</evidence>
<evidence type="ECO:0000313" key="9">
    <source>
        <dbReference type="EMBL" id="TCZ73215.1"/>
    </source>
</evidence>
<proteinExistence type="inferred from homology"/>
<evidence type="ECO:0000259" key="8">
    <source>
        <dbReference type="PROSITE" id="PS50928"/>
    </source>
</evidence>
<evidence type="ECO:0000256" key="5">
    <source>
        <dbReference type="ARBA" id="ARBA00022989"/>
    </source>
</evidence>
<comment type="subcellular location">
    <subcellularLocation>
        <location evidence="1 7">Cell membrane</location>
        <topology evidence="1 7">Multi-pass membrane protein</topology>
    </subcellularLocation>
</comment>
<feature type="domain" description="ABC transmembrane type-1" evidence="8">
    <location>
        <begin position="68"/>
        <end position="259"/>
    </location>
</feature>
<organism evidence="9 10">
    <name type="scientific">Paenibacillus albiflavus</name>
    <dbReference type="NCBI Taxonomy" id="2545760"/>
    <lineage>
        <taxon>Bacteria</taxon>
        <taxon>Bacillati</taxon>
        <taxon>Bacillota</taxon>
        <taxon>Bacilli</taxon>
        <taxon>Bacillales</taxon>
        <taxon>Paenibacillaceae</taxon>
        <taxon>Paenibacillus</taxon>
    </lineage>
</organism>
<evidence type="ECO:0000256" key="6">
    <source>
        <dbReference type="ARBA" id="ARBA00023136"/>
    </source>
</evidence>
<name>A0A4R4E6B1_9BACL</name>
<keyword evidence="4 7" id="KW-0812">Transmembrane</keyword>
<feature type="transmembrane region" description="Helical" evidence="7">
    <location>
        <begin position="67"/>
        <end position="91"/>
    </location>
</feature>
<accession>A0A4R4E6B1</accession>
<keyword evidence="10" id="KW-1185">Reference proteome</keyword>
<dbReference type="Pfam" id="PF00528">
    <property type="entry name" value="BPD_transp_1"/>
    <property type="match status" value="1"/>
</dbReference>
<dbReference type="InterPro" id="IPR035906">
    <property type="entry name" value="MetI-like_sf"/>
</dbReference>
<dbReference type="RefSeq" id="WP_132420138.1">
    <property type="nucleotide sequence ID" value="NZ_SKFG01000034.1"/>
</dbReference>
<protein>
    <submittedName>
        <fullName evidence="9">Carbohydrate ABC transporter permease</fullName>
    </submittedName>
</protein>
<feature type="transmembrane region" description="Helical" evidence="7">
    <location>
        <begin position="180"/>
        <end position="202"/>
    </location>
</feature>
<comment type="similarity">
    <text evidence="7">Belongs to the binding-protein-dependent transport system permease family.</text>
</comment>
<dbReference type="InterPro" id="IPR000515">
    <property type="entry name" value="MetI-like"/>
</dbReference>
<feature type="transmembrane region" description="Helical" evidence="7">
    <location>
        <begin position="7"/>
        <end position="29"/>
    </location>
</feature>
<feature type="transmembrane region" description="Helical" evidence="7">
    <location>
        <begin position="103"/>
        <end position="127"/>
    </location>
</feature>
<dbReference type="PANTHER" id="PTHR43744">
    <property type="entry name" value="ABC TRANSPORTER PERMEASE PROTEIN MG189-RELATED-RELATED"/>
    <property type="match status" value="1"/>
</dbReference>
<dbReference type="OrthoDB" id="187395at2"/>
<keyword evidence="2 7" id="KW-0813">Transport</keyword>
<dbReference type="PANTHER" id="PTHR43744:SF12">
    <property type="entry name" value="ABC TRANSPORTER PERMEASE PROTEIN MG189-RELATED"/>
    <property type="match status" value="1"/>
</dbReference>
<reference evidence="9 10" key="1">
    <citation type="submission" date="2019-03" db="EMBL/GenBank/DDBJ databases">
        <authorList>
            <person name="Kim M.K.M."/>
        </authorList>
    </citation>
    <scope>NUCLEOTIDE SEQUENCE [LARGE SCALE GENOMIC DNA]</scope>
    <source>
        <strain evidence="9 10">18JY21-1</strain>
    </source>
</reference>
<dbReference type="Gene3D" id="1.10.3720.10">
    <property type="entry name" value="MetI-like"/>
    <property type="match status" value="1"/>
</dbReference>
<sequence>MKRVKKIVVGFLFLILFITQVYPLLWLFLYSFKTTQEILDGNFFALPAVPQWINYKNAYVSGHYLQYLFNSIVVTAASMALTILLSAMVSFAISRFRWRYGNVVMLVFMIGIMIPIQSTLLPLMIIFKNMTILNTYLSLIIPYVAFAIPLAIFILSSFMKSIPHEIEESAIMDGASVYRVFSNVVMPITIPPIVTVCILTFISTWNEYIMAATFVTAERFKTLPFGVYSFFSQYSTNYGAIGAYLVLGALPVLMIYFTLSQKITAGIVAGAVKG</sequence>
<keyword evidence="6 7" id="KW-0472">Membrane</keyword>
<dbReference type="GO" id="GO:0005886">
    <property type="term" value="C:plasma membrane"/>
    <property type="evidence" value="ECO:0007669"/>
    <property type="project" value="UniProtKB-SubCell"/>
</dbReference>
<dbReference type="CDD" id="cd06261">
    <property type="entry name" value="TM_PBP2"/>
    <property type="match status" value="1"/>
</dbReference>
<evidence type="ECO:0000256" key="2">
    <source>
        <dbReference type="ARBA" id="ARBA00022448"/>
    </source>
</evidence>
<feature type="transmembrane region" description="Helical" evidence="7">
    <location>
        <begin position="238"/>
        <end position="259"/>
    </location>
</feature>
<dbReference type="Proteomes" id="UP000295418">
    <property type="component" value="Unassembled WGS sequence"/>
</dbReference>
<keyword evidence="5 7" id="KW-1133">Transmembrane helix</keyword>
<dbReference type="SUPFAM" id="SSF161098">
    <property type="entry name" value="MetI-like"/>
    <property type="match status" value="1"/>
</dbReference>